<sequence length="122" mass="13795">MNAVRKNLPTFFFRYIFTNLLTMFLLGLSMAEGTERYDETRSVEVSVTAIEFENVDFPAAVSRVSLGSSQSREMSLPLYYLRKEPLDLFHSINAVQCKGCFASEVLDQIRKIVSLVICSNAP</sequence>
<keyword evidence="1" id="KW-0812">Transmembrane</keyword>
<keyword evidence="1" id="KW-0472">Membrane</keyword>
<name>A0ABT8CCK9_9BACT</name>
<keyword evidence="1" id="KW-1133">Transmembrane helix</keyword>
<dbReference type="RefSeq" id="WP_163386198.1">
    <property type="nucleotide sequence ID" value="NZ_JAUFQS010000026.1"/>
</dbReference>
<accession>A0ABT8CCK9</accession>
<evidence type="ECO:0000313" key="3">
    <source>
        <dbReference type="Proteomes" id="UP001236663"/>
    </source>
</evidence>
<reference evidence="3" key="1">
    <citation type="journal article" date="2019" name="Int. J. Syst. Evol. Microbiol.">
        <title>The Global Catalogue of Microorganisms (GCM) 10K type strain sequencing project: providing services to taxonomists for standard genome sequencing and annotation.</title>
        <authorList>
            <consortium name="The Broad Institute Genomics Platform"/>
            <consortium name="The Broad Institute Genome Sequencing Center for Infectious Disease"/>
            <person name="Wu L."/>
            <person name="Ma J."/>
        </authorList>
    </citation>
    <scope>NUCLEOTIDE SEQUENCE [LARGE SCALE GENOMIC DNA]</scope>
    <source>
        <strain evidence="3">CECT 7706</strain>
    </source>
</reference>
<feature type="transmembrane region" description="Helical" evidence="1">
    <location>
        <begin position="12"/>
        <end position="31"/>
    </location>
</feature>
<evidence type="ECO:0000313" key="2">
    <source>
        <dbReference type="EMBL" id="MDN3689293.1"/>
    </source>
</evidence>
<proteinExistence type="predicted"/>
<gene>
    <name evidence="2" type="ORF">QWZ15_15775</name>
</gene>
<dbReference type="EMBL" id="JAUFQS010000026">
    <property type="protein sequence ID" value="MDN3689293.1"/>
    <property type="molecule type" value="Genomic_DNA"/>
</dbReference>
<organism evidence="2 3">
    <name type="scientific">Cyclobacterium jeungdonense</name>
    <dbReference type="NCBI Taxonomy" id="708087"/>
    <lineage>
        <taxon>Bacteria</taxon>
        <taxon>Pseudomonadati</taxon>
        <taxon>Bacteroidota</taxon>
        <taxon>Cytophagia</taxon>
        <taxon>Cytophagales</taxon>
        <taxon>Cyclobacteriaceae</taxon>
        <taxon>Cyclobacterium</taxon>
    </lineage>
</organism>
<keyword evidence="3" id="KW-1185">Reference proteome</keyword>
<dbReference type="Proteomes" id="UP001236663">
    <property type="component" value="Unassembled WGS sequence"/>
</dbReference>
<comment type="caution">
    <text evidence="2">The sequence shown here is derived from an EMBL/GenBank/DDBJ whole genome shotgun (WGS) entry which is preliminary data.</text>
</comment>
<evidence type="ECO:0000256" key="1">
    <source>
        <dbReference type="SAM" id="Phobius"/>
    </source>
</evidence>
<protein>
    <submittedName>
        <fullName evidence="2">Uncharacterized protein</fullName>
    </submittedName>
</protein>